<dbReference type="SMART" id="SM00350">
    <property type="entry name" value="MCM"/>
    <property type="match status" value="1"/>
</dbReference>
<dbReference type="EC" id="3.6.4.12" evidence="3"/>
<keyword evidence="6" id="KW-0378">Hydrolase</keyword>
<dbReference type="InterPro" id="IPR018525">
    <property type="entry name" value="MCM_CS"/>
</dbReference>
<dbReference type="InterPro" id="IPR003593">
    <property type="entry name" value="AAA+_ATPase"/>
</dbReference>
<feature type="compositionally biased region" description="Low complexity" evidence="12">
    <location>
        <begin position="412"/>
        <end position="423"/>
    </location>
</feature>
<dbReference type="GO" id="GO:0006310">
    <property type="term" value="P:DNA recombination"/>
    <property type="evidence" value="ECO:0007669"/>
    <property type="project" value="UniProtKB-ARBA"/>
</dbReference>
<dbReference type="InterPro" id="IPR031327">
    <property type="entry name" value="MCM"/>
</dbReference>
<evidence type="ECO:0000256" key="11">
    <source>
        <dbReference type="RuleBase" id="RU004070"/>
    </source>
</evidence>
<dbReference type="Gene3D" id="2.40.50.140">
    <property type="entry name" value="Nucleic acid-binding proteins"/>
    <property type="match status" value="1"/>
</dbReference>
<dbReference type="SUPFAM" id="SSF50249">
    <property type="entry name" value="Nucleic acid-binding proteins"/>
    <property type="match status" value="1"/>
</dbReference>
<keyword evidence="5 11" id="KW-0547">Nucleotide-binding</keyword>
<dbReference type="PANTHER" id="PTHR11630">
    <property type="entry name" value="DNA REPLICATION LICENSING FACTOR MCM FAMILY MEMBER"/>
    <property type="match status" value="1"/>
</dbReference>
<dbReference type="Pfam" id="PF17855">
    <property type="entry name" value="MCM_lid"/>
    <property type="match status" value="1"/>
</dbReference>
<dbReference type="GO" id="GO:0017116">
    <property type="term" value="F:single-stranded DNA helicase activity"/>
    <property type="evidence" value="ECO:0007669"/>
    <property type="project" value="TreeGrafter"/>
</dbReference>
<evidence type="ECO:0000256" key="2">
    <source>
        <dbReference type="ARBA" id="ARBA00008010"/>
    </source>
</evidence>
<keyword evidence="6" id="KW-0347">Helicase</keyword>
<name>A0A182JDX3_ANOAO</name>
<dbReference type="PROSITE" id="PS00847">
    <property type="entry name" value="MCM_1"/>
    <property type="match status" value="1"/>
</dbReference>
<dbReference type="GO" id="GO:0003697">
    <property type="term" value="F:single-stranded DNA binding"/>
    <property type="evidence" value="ECO:0007669"/>
    <property type="project" value="TreeGrafter"/>
</dbReference>
<dbReference type="InterPro" id="IPR041562">
    <property type="entry name" value="MCM_lid"/>
</dbReference>
<dbReference type="Pfam" id="PF25051">
    <property type="entry name" value="WHD_MCM8"/>
    <property type="match status" value="1"/>
</dbReference>
<dbReference type="GO" id="GO:0005524">
    <property type="term" value="F:ATP binding"/>
    <property type="evidence" value="ECO:0007669"/>
    <property type="project" value="UniProtKB-KW"/>
</dbReference>
<dbReference type="GO" id="GO:0005634">
    <property type="term" value="C:nucleus"/>
    <property type="evidence" value="ECO:0007669"/>
    <property type="project" value="UniProtKB-SubCell"/>
</dbReference>
<comment type="subcellular location">
    <subcellularLocation>
        <location evidence="1">Nucleus</location>
    </subcellularLocation>
</comment>
<proteinExistence type="inferred from homology"/>
<dbReference type="InterPro" id="IPR012340">
    <property type="entry name" value="NA-bd_OB-fold"/>
</dbReference>
<evidence type="ECO:0000313" key="14">
    <source>
        <dbReference type="EnsemblMetazoa" id="AATE016264-PA.1"/>
    </source>
</evidence>
<protein>
    <recommendedName>
        <fullName evidence="3">DNA helicase</fullName>
        <ecNumber evidence="3">3.6.4.12</ecNumber>
    </recommendedName>
    <alternativeName>
        <fullName evidence="10">Minichromosome maintenance 8</fullName>
    </alternativeName>
</protein>
<dbReference type="InterPro" id="IPR001208">
    <property type="entry name" value="MCM_dom"/>
</dbReference>
<dbReference type="AlphaFoldDB" id="A0A182JDX3"/>
<keyword evidence="8 11" id="KW-0238">DNA-binding</keyword>
<dbReference type="SMART" id="SM00382">
    <property type="entry name" value="AAA"/>
    <property type="match status" value="1"/>
</dbReference>
<keyword evidence="9" id="KW-0539">Nucleus</keyword>
<comment type="similarity">
    <text evidence="2 11">Belongs to the MCM family.</text>
</comment>
<keyword evidence="7 11" id="KW-0067">ATP-binding</keyword>
<evidence type="ECO:0000256" key="7">
    <source>
        <dbReference type="ARBA" id="ARBA00022840"/>
    </source>
</evidence>
<evidence type="ECO:0000256" key="10">
    <source>
        <dbReference type="ARBA" id="ARBA00042306"/>
    </source>
</evidence>
<dbReference type="VEuPathDB" id="VectorBase:AATE016264"/>
<evidence type="ECO:0000256" key="5">
    <source>
        <dbReference type="ARBA" id="ARBA00022741"/>
    </source>
</evidence>
<dbReference type="CDD" id="cd22247">
    <property type="entry name" value="MCM8_WHD"/>
    <property type="match status" value="1"/>
</dbReference>
<evidence type="ECO:0000256" key="8">
    <source>
        <dbReference type="ARBA" id="ARBA00023125"/>
    </source>
</evidence>
<dbReference type="Pfam" id="PF17207">
    <property type="entry name" value="MCM_OB"/>
    <property type="match status" value="1"/>
</dbReference>
<dbReference type="InterPro" id="IPR027417">
    <property type="entry name" value="P-loop_NTPase"/>
</dbReference>
<reference evidence="14" key="1">
    <citation type="submission" date="2022-08" db="UniProtKB">
        <authorList>
            <consortium name="EnsemblMetazoa"/>
        </authorList>
    </citation>
    <scope>IDENTIFICATION</scope>
    <source>
        <strain evidence="14">EBRO</strain>
    </source>
</reference>
<dbReference type="PROSITE" id="PS50051">
    <property type="entry name" value="MCM_2"/>
    <property type="match status" value="1"/>
</dbReference>
<evidence type="ECO:0000256" key="4">
    <source>
        <dbReference type="ARBA" id="ARBA00022705"/>
    </source>
</evidence>
<dbReference type="SUPFAM" id="SSF52540">
    <property type="entry name" value="P-loop containing nucleoside triphosphate hydrolases"/>
    <property type="match status" value="1"/>
</dbReference>
<evidence type="ECO:0000256" key="12">
    <source>
        <dbReference type="SAM" id="MobiDB-lite"/>
    </source>
</evidence>
<evidence type="ECO:0000259" key="13">
    <source>
        <dbReference type="PROSITE" id="PS50051"/>
    </source>
</evidence>
<dbReference type="STRING" id="41427.A0A182JDX3"/>
<feature type="domain" description="MCM C-terminal AAA(+) ATPase" evidence="13">
    <location>
        <begin position="197"/>
        <end position="396"/>
    </location>
</feature>
<keyword evidence="4" id="KW-0235">DNA replication</keyword>
<dbReference type="EnsemblMetazoa" id="AATE016264-RA">
    <property type="protein sequence ID" value="AATE016264-PA.1"/>
    <property type="gene ID" value="AATE016264"/>
</dbReference>
<dbReference type="InterPro" id="IPR056875">
    <property type="entry name" value="MCM8/REC_WHD"/>
</dbReference>
<dbReference type="Gene3D" id="3.40.50.300">
    <property type="entry name" value="P-loop containing nucleotide triphosphate hydrolases"/>
    <property type="match status" value="1"/>
</dbReference>
<dbReference type="Pfam" id="PF00493">
    <property type="entry name" value="MCM"/>
    <property type="match status" value="1"/>
</dbReference>
<evidence type="ECO:0000256" key="1">
    <source>
        <dbReference type="ARBA" id="ARBA00004123"/>
    </source>
</evidence>
<dbReference type="GO" id="GO:0042555">
    <property type="term" value="C:MCM complex"/>
    <property type="evidence" value="ECO:0007669"/>
    <property type="project" value="TreeGrafter"/>
</dbReference>
<dbReference type="PRINTS" id="PR01657">
    <property type="entry name" value="MCMFAMILY"/>
</dbReference>
<dbReference type="PANTHER" id="PTHR11630:SF47">
    <property type="entry name" value="DNA HELICASE MCM8"/>
    <property type="match status" value="1"/>
</dbReference>
<organism evidence="14">
    <name type="scientific">Anopheles atroparvus</name>
    <name type="common">European mosquito</name>
    <dbReference type="NCBI Taxonomy" id="41427"/>
    <lineage>
        <taxon>Eukaryota</taxon>
        <taxon>Metazoa</taxon>
        <taxon>Ecdysozoa</taxon>
        <taxon>Arthropoda</taxon>
        <taxon>Hexapoda</taxon>
        <taxon>Insecta</taxon>
        <taxon>Pterygota</taxon>
        <taxon>Neoptera</taxon>
        <taxon>Endopterygota</taxon>
        <taxon>Diptera</taxon>
        <taxon>Nematocera</taxon>
        <taxon>Culicoidea</taxon>
        <taxon>Culicidae</taxon>
        <taxon>Anophelinae</taxon>
        <taxon>Anopheles</taxon>
    </lineage>
</organism>
<dbReference type="GO" id="GO:0006260">
    <property type="term" value="P:DNA replication"/>
    <property type="evidence" value="ECO:0007669"/>
    <property type="project" value="InterPro"/>
</dbReference>
<accession>A0A182JDX3</accession>
<evidence type="ECO:0000256" key="9">
    <source>
        <dbReference type="ARBA" id="ARBA00023242"/>
    </source>
</evidence>
<feature type="region of interest" description="Disordered" evidence="12">
    <location>
        <begin position="409"/>
        <end position="428"/>
    </location>
</feature>
<sequence length="623" mass="68672">MQKHYDDFAEHYDLGQTQSGNWFELKLDVCDGDQRLREQWSTMRQDLTDNPDEQAVQQKDGIYTTPTSCHSGCKARSNFLLLQHSIFTRMESYQTIRLQETTQGSRTVTGSVAKNIEVELTHELVDSVCPGDDVTVTGILKARSQEDGTTKASLYKAYIEAVYVRSNKNVLANWNRLAEFTELDMEAIRSIKAEPSPFRLLVQSLCPTIYGHEVVKAGLLLGLFGGQANTARTRAEIHVLVVGDPGIGKSQILQSCAKVSPRGIFVCGTNSSNVGLTVTVRMEKGVGASLEAGALVLADQGVCCIDEFDKMSGHHGLLEVMEQRSVSVAKAGVICTVPARTTVLAAANPAGGHYNKGKTVSENLKLHPALLSRFDLVFILLDRSNERTDNLLTAHIQKVHGLARTHSTPTHPFFDPSGSSSFDGEGEPSLEERLRLAPGEKMDVLPAELVQKYIGYARKHIQPKLTAEAAEELRDFFVELRRVHREMDMIPVTTRQLEGLIRLTQARAKIDLSPEATVEHVRDVLAILRQSMLDVFSTDEGELQFTRLTNGSGTSKTSLVRKFARVLQARSASTGSTVYSTAELREAMVAGGIVGNCSELIDTMNIQGFLLKKGRDCYKFIIE</sequence>
<evidence type="ECO:0000256" key="3">
    <source>
        <dbReference type="ARBA" id="ARBA00012551"/>
    </source>
</evidence>
<dbReference type="InterPro" id="IPR033762">
    <property type="entry name" value="MCM_OB"/>
</dbReference>
<evidence type="ECO:0000256" key="6">
    <source>
        <dbReference type="ARBA" id="ARBA00022806"/>
    </source>
</evidence>